<dbReference type="Proteomes" id="UP000079169">
    <property type="component" value="Unplaced"/>
</dbReference>
<dbReference type="AlphaFoldDB" id="A0A3Q0IT66"/>
<feature type="compositionally biased region" description="Low complexity" evidence="1">
    <location>
        <begin position="153"/>
        <end position="168"/>
    </location>
</feature>
<dbReference type="KEGG" id="dci:103509263"/>
<protein>
    <submittedName>
        <fullName evidence="3">Uncharacterized protein LOC103509263</fullName>
    </submittedName>
</protein>
<keyword evidence="2" id="KW-1185">Reference proteome</keyword>
<feature type="compositionally biased region" description="Polar residues" evidence="1">
    <location>
        <begin position="130"/>
        <end position="143"/>
    </location>
</feature>
<dbReference type="PaxDb" id="121845-A0A3Q0IT66"/>
<accession>A0A3Q0IT66</accession>
<gene>
    <name evidence="3" type="primary">LOC103509263</name>
</gene>
<dbReference type="GeneID" id="103509263"/>
<proteinExistence type="predicted"/>
<evidence type="ECO:0000313" key="2">
    <source>
        <dbReference type="Proteomes" id="UP000079169"/>
    </source>
</evidence>
<reference evidence="3" key="1">
    <citation type="submission" date="2025-08" db="UniProtKB">
        <authorList>
            <consortium name="RefSeq"/>
        </authorList>
    </citation>
    <scope>IDENTIFICATION</scope>
</reference>
<evidence type="ECO:0000313" key="3">
    <source>
        <dbReference type="RefSeq" id="XP_026679461.1"/>
    </source>
</evidence>
<name>A0A3Q0IT66_DIACI</name>
<evidence type="ECO:0000256" key="1">
    <source>
        <dbReference type="SAM" id="MobiDB-lite"/>
    </source>
</evidence>
<sequence>MKNEYAYSSLFNEAYLNQIEQLHRLYELQTHHLESTRNMNIKLEATLAAKDKTIAQFKQLFIAVKQKYQEDLEAMTSRYNSVQASLTRQRSEQMELYYQIDLNREKMAKLKAKLPGHDKGNTLATLGPPVTTTSSQSNPNHHLSLSRFLANEPTTPSTQPNSSTLIEE</sequence>
<organism evidence="2 3">
    <name type="scientific">Diaphorina citri</name>
    <name type="common">Asian citrus psyllid</name>
    <dbReference type="NCBI Taxonomy" id="121845"/>
    <lineage>
        <taxon>Eukaryota</taxon>
        <taxon>Metazoa</taxon>
        <taxon>Ecdysozoa</taxon>
        <taxon>Arthropoda</taxon>
        <taxon>Hexapoda</taxon>
        <taxon>Insecta</taxon>
        <taxon>Pterygota</taxon>
        <taxon>Neoptera</taxon>
        <taxon>Paraneoptera</taxon>
        <taxon>Hemiptera</taxon>
        <taxon>Sternorrhyncha</taxon>
        <taxon>Psylloidea</taxon>
        <taxon>Psyllidae</taxon>
        <taxon>Diaphorininae</taxon>
        <taxon>Diaphorina</taxon>
    </lineage>
</organism>
<feature type="region of interest" description="Disordered" evidence="1">
    <location>
        <begin position="114"/>
        <end position="168"/>
    </location>
</feature>
<dbReference type="RefSeq" id="XP_026679461.1">
    <property type="nucleotide sequence ID" value="XM_026823660.1"/>
</dbReference>